<dbReference type="Proteomes" id="UP000324222">
    <property type="component" value="Unassembled WGS sequence"/>
</dbReference>
<feature type="compositionally biased region" description="Basic and acidic residues" evidence="1">
    <location>
        <begin position="1"/>
        <end position="25"/>
    </location>
</feature>
<reference evidence="2 3" key="1">
    <citation type="submission" date="2019-05" db="EMBL/GenBank/DDBJ databases">
        <title>Another draft genome of Portunus trituberculatus and its Hox gene families provides insights of decapod evolution.</title>
        <authorList>
            <person name="Jeong J.-H."/>
            <person name="Song I."/>
            <person name="Kim S."/>
            <person name="Choi T."/>
            <person name="Kim D."/>
            <person name="Ryu S."/>
            <person name="Kim W."/>
        </authorList>
    </citation>
    <scope>NUCLEOTIDE SEQUENCE [LARGE SCALE GENOMIC DNA]</scope>
    <source>
        <tissue evidence="2">Muscle</tissue>
    </source>
</reference>
<proteinExistence type="predicted"/>
<name>A0A5B7KIR4_PORTR</name>
<evidence type="ECO:0000313" key="3">
    <source>
        <dbReference type="Proteomes" id="UP000324222"/>
    </source>
</evidence>
<dbReference type="AlphaFoldDB" id="A0A5B7KIR4"/>
<comment type="caution">
    <text evidence="2">The sequence shown here is derived from an EMBL/GenBank/DDBJ whole genome shotgun (WGS) entry which is preliminary data.</text>
</comment>
<gene>
    <name evidence="2" type="ORF">E2C01_100919</name>
</gene>
<evidence type="ECO:0000256" key="1">
    <source>
        <dbReference type="SAM" id="MobiDB-lite"/>
    </source>
</evidence>
<keyword evidence="3" id="KW-1185">Reference proteome</keyword>
<evidence type="ECO:0000313" key="2">
    <source>
        <dbReference type="EMBL" id="MPD05188.1"/>
    </source>
</evidence>
<feature type="region of interest" description="Disordered" evidence="1">
    <location>
        <begin position="1"/>
        <end position="41"/>
    </location>
</feature>
<accession>A0A5B7KIR4</accession>
<feature type="compositionally biased region" description="Polar residues" evidence="1">
    <location>
        <begin position="26"/>
        <end position="39"/>
    </location>
</feature>
<protein>
    <submittedName>
        <fullName evidence="2">Uncharacterized protein</fullName>
    </submittedName>
</protein>
<organism evidence="2 3">
    <name type="scientific">Portunus trituberculatus</name>
    <name type="common">Swimming crab</name>
    <name type="synonym">Neptunus trituberculatus</name>
    <dbReference type="NCBI Taxonomy" id="210409"/>
    <lineage>
        <taxon>Eukaryota</taxon>
        <taxon>Metazoa</taxon>
        <taxon>Ecdysozoa</taxon>
        <taxon>Arthropoda</taxon>
        <taxon>Crustacea</taxon>
        <taxon>Multicrustacea</taxon>
        <taxon>Malacostraca</taxon>
        <taxon>Eumalacostraca</taxon>
        <taxon>Eucarida</taxon>
        <taxon>Decapoda</taxon>
        <taxon>Pleocyemata</taxon>
        <taxon>Brachyura</taxon>
        <taxon>Eubrachyura</taxon>
        <taxon>Portunoidea</taxon>
        <taxon>Portunidae</taxon>
        <taxon>Portuninae</taxon>
        <taxon>Portunus</taxon>
    </lineage>
</organism>
<dbReference type="EMBL" id="VSRR010144842">
    <property type="protein sequence ID" value="MPD05188.1"/>
    <property type="molecule type" value="Genomic_DNA"/>
</dbReference>
<sequence length="129" mass="15015">MREDDDKQEHRYQDYKTLSSRREKNVNLTTESARQSPSSRARLKAATRFLKDMSQPKKRFTFILIPLTNSQRNVNEHKGRTNSTPPDPYKAVCDKLMENVSQAKAFHFHESLGSSRRSDTPTRLFVKLS</sequence>